<gene>
    <name evidence="2" type="ORF">RFULGI_LOCUS10723</name>
</gene>
<dbReference type="Gene3D" id="1.20.5.300">
    <property type="match status" value="1"/>
</dbReference>
<reference evidence="2" key="1">
    <citation type="submission" date="2021-06" db="EMBL/GenBank/DDBJ databases">
        <authorList>
            <person name="Kallberg Y."/>
            <person name="Tangrot J."/>
            <person name="Rosling A."/>
        </authorList>
    </citation>
    <scope>NUCLEOTIDE SEQUENCE</scope>
    <source>
        <strain evidence="2">IN212</strain>
    </source>
</reference>
<dbReference type="PANTHER" id="PTHR47642:SF5">
    <property type="entry name" value="ATP-DEPENDENT DNA HELICASE"/>
    <property type="match status" value="1"/>
</dbReference>
<evidence type="ECO:0000313" key="2">
    <source>
        <dbReference type="EMBL" id="CAG8708781.1"/>
    </source>
</evidence>
<dbReference type="InterPro" id="IPR051055">
    <property type="entry name" value="PIF1_helicase"/>
</dbReference>
<dbReference type="EMBL" id="CAJVPZ010021833">
    <property type="protein sequence ID" value="CAG8708781.1"/>
    <property type="molecule type" value="Genomic_DNA"/>
</dbReference>
<evidence type="ECO:0000256" key="1">
    <source>
        <dbReference type="SAM" id="Coils"/>
    </source>
</evidence>
<keyword evidence="3" id="KW-1185">Reference proteome</keyword>
<dbReference type="PANTHER" id="PTHR47642">
    <property type="entry name" value="ATP-DEPENDENT DNA HELICASE"/>
    <property type="match status" value="1"/>
</dbReference>
<name>A0A9N9N7U2_9GLOM</name>
<dbReference type="SUPFAM" id="SSF58100">
    <property type="entry name" value="Bacterial hemolysins"/>
    <property type="match status" value="1"/>
</dbReference>
<dbReference type="InterPro" id="IPR027417">
    <property type="entry name" value="P-loop_NTPase"/>
</dbReference>
<dbReference type="Proteomes" id="UP000789396">
    <property type="component" value="Unassembled WGS sequence"/>
</dbReference>
<accession>A0A9N9N7U2</accession>
<protein>
    <submittedName>
        <fullName evidence="2">17059_t:CDS:1</fullName>
    </submittedName>
</protein>
<organism evidence="2 3">
    <name type="scientific">Racocetra fulgida</name>
    <dbReference type="NCBI Taxonomy" id="60492"/>
    <lineage>
        <taxon>Eukaryota</taxon>
        <taxon>Fungi</taxon>
        <taxon>Fungi incertae sedis</taxon>
        <taxon>Mucoromycota</taxon>
        <taxon>Glomeromycotina</taxon>
        <taxon>Glomeromycetes</taxon>
        <taxon>Diversisporales</taxon>
        <taxon>Gigasporaceae</taxon>
        <taxon>Racocetra</taxon>
    </lineage>
</organism>
<evidence type="ECO:0000313" key="3">
    <source>
        <dbReference type="Proteomes" id="UP000789396"/>
    </source>
</evidence>
<keyword evidence="1" id="KW-0175">Coiled coil</keyword>
<dbReference type="CDD" id="cd18809">
    <property type="entry name" value="SF1_C_RecD"/>
    <property type="match status" value="1"/>
</dbReference>
<proteinExistence type="predicted"/>
<comment type="caution">
    <text evidence="2">The sequence shown here is derived from an EMBL/GenBank/DDBJ whole genome shotgun (WGS) entry which is preliminary data.</text>
</comment>
<sequence length="197" mass="22371">MKCDNCQAECKVYEIGYDEKNNPIVSATRKQIPLTLSWGITIHKSQGQSIERLKVDLGGCFAAGQVYVALSHATNPNYLQIIDFPYSRLFCRTKQTQRRKLNMTKDYEEIINDLETQTDELKNGTTTIKRSHPKIKSDIEKIRQLLNAINAKCEKLQTTVGELKADMAEIQTNYEDLQTQIVEVGKLALAQQSIFPS</sequence>
<dbReference type="SUPFAM" id="SSF52540">
    <property type="entry name" value="P-loop containing nucleoside triphosphate hydrolases"/>
    <property type="match status" value="1"/>
</dbReference>
<dbReference type="AlphaFoldDB" id="A0A9N9N7U2"/>
<dbReference type="OrthoDB" id="3691720at2759"/>
<feature type="coiled-coil region" evidence="1">
    <location>
        <begin position="139"/>
        <end position="180"/>
    </location>
</feature>